<reference evidence="9 10" key="1">
    <citation type="submission" date="2023-02" db="EMBL/GenBank/DDBJ databases">
        <title>Bacterial whole genome sequence for Curvibacter sp. HBC28.</title>
        <authorList>
            <person name="Le V."/>
            <person name="Ko S.-R."/>
            <person name="Ahn C.-Y."/>
            <person name="Oh H.-M."/>
        </authorList>
    </citation>
    <scope>NUCLEOTIDE SEQUENCE [LARGE SCALE GENOMIC DNA]</scope>
    <source>
        <strain evidence="9 10">HBC28</strain>
    </source>
</reference>
<feature type="signal peptide" evidence="7">
    <location>
        <begin position="1"/>
        <end position="23"/>
    </location>
</feature>
<dbReference type="PANTHER" id="PTHR30329:SF21">
    <property type="entry name" value="LIPOPROTEIN YIAD-RELATED"/>
    <property type="match status" value="1"/>
</dbReference>
<dbReference type="PROSITE" id="PS51123">
    <property type="entry name" value="OMPA_2"/>
    <property type="match status" value="1"/>
</dbReference>
<dbReference type="Pfam" id="PF14346">
    <property type="entry name" value="DUF4398"/>
    <property type="match status" value="1"/>
</dbReference>
<comment type="subcellular location">
    <subcellularLocation>
        <location evidence="1">Cell outer membrane</location>
    </subcellularLocation>
</comment>
<evidence type="ECO:0000256" key="4">
    <source>
        <dbReference type="PROSITE-ProRule" id="PRU00473"/>
    </source>
</evidence>
<feature type="chain" id="PRO_5047295033" evidence="7">
    <location>
        <begin position="24"/>
        <end position="305"/>
    </location>
</feature>
<dbReference type="EMBL" id="JAQSIO010000002">
    <property type="protein sequence ID" value="MDD0814426.1"/>
    <property type="molecule type" value="Genomic_DNA"/>
</dbReference>
<proteinExistence type="predicted"/>
<organism evidence="9 10">
    <name type="scientific">Curvibacter microcysteis</name>
    <dbReference type="NCBI Taxonomy" id="3026419"/>
    <lineage>
        <taxon>Bacteria</taxon>
        <taxon>Pseudomonadati</taxon>
        <taxon>Pseudomonadota</taxon>
        <taxon>Betaproteobacteria</taxon>
        <taxon>Burkholderiales</taxon>
        <taxon>Comamonadaceae</taxon>
        <taxon>Curvibacter</taxon>
    </lineage>
</organism>
<dbReference type="InterPro" id="IPR050330">
    <property type="entry name" value="Bact_OuterMem_StrucFunc"/>
</dbReference>
<dbReference type="InterPro" id="IPR036737">
    <property type="entry name" value="OmpA-like_sf"/>
</dbReference>
<keyword evidence="5" id="KW-0175">Coiled coil</keyword>
<evidence type="ECO:0000256" key="7">
    <source>
        <dbReference type="SAM" id="SignalP"/>
    </source>
</evidence>
<comment type="caution">
    <text evidence="9">The sequence shown here is derived from an EMBL/GenBank/DDBJ whole genome shotgun (WGS) entry which is preliminary data.</text>
</comment>
<keyword evidence="7" id="KW-0732">Signal</keyword>
<dbReference type="PRINTS" id="PR01023">
    <property type="entry name" value="NAFLGMOTY"/>
</dbReference>
<dbReference type="InterPro" id="IPR006664">
    <property type="entry name" value="OMP_bac"/>
</dbReference>
<protein>
    <submittedName>
        <fullName evidence="9">OmpA family protein</fullName>
    </submittedName>
</protein>
<dbReference type="CDD" id="cd07185">
    <property type="entry name" value="OmpA_C-like"/>
    <property type="match status" value="1"/>
</dbReference>
<dbReference type="RefSeq" id="WP_273926038.1">
    <property type="nucleotide sequence ID" value="NZ_JAQSIO010000002.1"/>
</dbReference>
<accession>A0ABT5MH38</accession>
<dbReference type="Gene3D" id="3.30.1330.60">
    <property type="entry name" value="OmpA-like domain"/>
    <property type="match status" value="1"/>
</dbReference>
<dbReference type="PRINTS" id="PR01021">
    <property type="entry name" value="OMPADOMAIN"/>
</dbReference>
<gene>
    <name evidence="9" type="ORF">PSQ39_07270</name>
</gene>
<name>A0ABT5MH38_9BURK</name>
<evidence type="ECO:0000313" key="10">
    <source>
        <dbReference type="Proteomes" id="UP001528672"/>
    </source>
</evidence>
<feature type="region of interest" description="Disordered" evidence="6">
    <location>
        <begin position="268"/>
        <end position="305"/>
    </location>
</feature>
<sequence length="305" mass="32548">MTAHFTLRRTAALALISTLAACAGVPERNLALEELHQRSTAAQADPQLLRLAPAEWQAAEAALRAADQSAQSGAPLSTVNHAAYLGAQRLTLAKEAASARAAQEEVAGAAAQRDRQRLASRTQEADQARLQLGAVQQQSAQQQQALVAAGTAVQLQQSQMQQGERRVADLESQLRDLNARQTERGLVLTLDDVLFDTGQSRLLSPATPKIERIADFLKANPLRTASVEGYTDSVGGSQANQALSERRAEAVTRVLLTLGVPAGQLSTRAYGEEQPVASNDSPSGRQMNRRVEIVIAPQPGNVSQK</sequence>
<evidence type="ECO:0000256" key="5">
    <source>
        <dbReference type="SAM" id="Coils"/>
    </source>
</evidence>
<dbReference type="InterPro" id="IPR025511">
    <property type="entry name" value="DUF4398"/>
</dbReference>
<evidence type="ECO:0000256" key="2">
    <source>
        <dbReference type="ARBA" id="ARBA00023136"/>
    </source>
</evidence>
<dbReference type="InterPro" id="IPR006665">
    <property type="entry name" value="OmpA-like"/>
</dbReference>
<keyword evidence="10" id="KW-1185">Reference proteome</keyword>
<dbReference type="SUPFAM" id="SSF103088">
    <property type="entry name" value="OmpA-like"/>
    <property type="match status" value="1"/>
</dbReference>
<keyword evidence="3" id="KW-0998">Cell outer membrane</keyword>
<evidence type="ECO:0000313" key="9">
    <source>
        <dbReference type="EMBL" id="MDD0814426.1"/>
    </source>
</evidence>
<keyword evidence="2 4" id="KW-0472">Membrane</keyword>
<feature type="coiled-coil region" evidence="5">
    <location>
        <begin position="153"/>
        <end position="180"/>
    </location>
</feature>
<dbReference type="Proteomes" id="UP001528672">
    <property type="component" value="Unassembled WGS sequence"/>
</dbReference>
<evidence type="ECO:0000256" key="3">
    <source>
        <dbReference type="ARBA" id="ARBA00023237"/>
    </source>
</evidence>
<feature type="domain" description="OmpA-like" evidence="8">
    <location>
        <begin position="182"/>
        <end position="299"/>
    </location>
</feature>
<dbReference type="PANTHER" id="PTHR30329">
    <property type="entry name" value="STATOR ELEMENT OF FLAGELLAR MOTOR COMPLEX"/>
    <property type="match status" value="1"/>
</dbReference>
<evidence type="ECO:0000259" key="8">
    <source>
        <dbReference type="PROSITE" id="PS51123"/>
    </source>
</evidence>
<dbReference type="Pfam" id="PF00691">
    <property type="entry name" value="OmpA"/>
    <property type="match status" value="1"/>
</dbReference>
<feature type="compositionally biased region" description="Polar residues" evidence="6">
    <location>
        <begin position="276"/>
        <end position="286"/>
    </location>
</feature>
<evidence type="ECO:0000256" key="1">
    <source>
        <dbReference type="ARBA" id="ARBA00004442"/>
    </source>
</evidence>
<evidence type="ECO:0000256" key="6">
    <source>
        <dbReference type="SAM" id="MobiDB-lite"/>
    </source>
</evidence>